<evidence type="ECO:0000256" key="1">
    <source>
        <dbReference type="SAM" id="MobiDB-lite"/>
    </source>
</evidence>
<dbReference type="PANTHER" id="PTHR23232">
    <property type="entry name" value="KRAB DOMAIN C2H2 ZINC FINGER"/>
    <property type="match status" value="1"/>
</dbReference>
<dbReference type="AlphaFoldDB" id="A0A8C8T2U9"/>
<sequence>MAQLLAPARPSARPGFGELGVVSFADVAVYFSPEEWGCLRPAQRALYREEAEAPSQRSSPGWRKRRNCGDLVPRIQRWPCVRRKQTQIADKRKGGDQGKRLRQPRRHFLHKLDRRSLTPPLQDPLANWSRCPRTLTRATPLLVFAPPSQ</sequence>
<dbReference type="InterPro" id="IPR001909">
    <property type="entry name" value="KRAB"/>
</dbReference>
<dbReference type="CDD" id="cd07765">
    <property type="entry name" value="KRAB_A-box"/>
    <property type="match status" value="1"/>
</dbReference>
<feature type="domain" description="KRAB" evidence="2">
    <location>
        <begin position="22"/>
        <end position="94"/>
    </location>
</feature>
<feature type="region of interest" description="Disordered" evidence="1">
    <location>
        <begin position="84"/>
        <end position="109"/>
    </location>
</feature>
<proteinExistence type="predicted"/>
<reference evidence="3" key="3">
    <citation type="submission" date="2025-09" db="UniProtKB">
        <authorList>
            <consortium name="Ensembl"/>
        </authorList>
    </citation>
    <scope>IDENTIFICATION</scope>
</reference>
<reference evidence="3" key="2">
    <citation type="submission" date="2025-08" db="UniProtKB">
        <authorList>
            <consortium name="Ensembl"/>
        </authorList>
    </citation>
    <scope>IDENTIFICATION</scope>
</reference>
<dbReference type="GeneTree" id="ENSGT00960000188998"/>
<dbReference type="SMART" id="SM00349">
    <property type="entry name" value="KRAB"/>
    <property type="match status" value="1"/>
</dbReference>
<organism evidence="3 4">
    <name type="scientific">Peromyscus maniculatus bairdii</name>
    <name type="common">Prairie deer mouse</name>
    <dbReference type="NCBI Taxonomy" id="230844"/>
    <lineage>
        <taxon>Eukaryota</taxon>
        <taxon>Metazoa</taxon>
        <taxon>Chordata</taxon>
        <taxon>Craniata</taxon>
        <taxon>Vertebrata</taxon>
        <taxon>Euteleostomi</taxon>
        <taxon>Mammalia</taxon>
        <taxon>Eutheria</taxon>
        <taxon>Euarchontoglires</taxon>
        <taxon>Glires</taxon>
        <taxon>Rodentia</taxon>
        <taxon>Myomorpha</taxon>
        <taxon>Muroidea</taxon>
        <taxon>Cricetidae</taxon>
        <taxon>Neotominae</taxon>
        <taxon>Peromyscus</taxon>
    </lineage>
</organism>
<dbReference type="Gene3D" id="6.10.140.140">
    <property type="match status" value="1"/>
</dbReference>
<reference evidence="3 4" key="1">
    <citation type="submission" date="2018-10" db="EMBL/GenBank/DDBJ databases">
        <title>Improved assembly of the deer mouse Peromyscus maniculatus genome.</title>
        <authorList>
            <person name="Lassance J.-M."/>
            <person name="Hoekstra H.E."/>
        </authorList>
    </citation>
    <scope>NUCLEOTIDE SEQUENCE [LARGE SCALE GENOMIC DNA]</scope>
</reference>
<dbReference type="InterPro" id="IPR050169">
    <property type="entry name" value="Krueppel_C2H2_ZnF"/>
</dbReference>
<dbReference type="Pfam" id="PF01352">
    <property type="entry name" value="KRAB"/>
    <property type="match status" value="1"/>
</dbReference>
<dbReference type="Ensembl" id="ENSPEMT00000004305.2">
    <property type="protein sequence ID" value="ENSPEMP00000002785.2"/>
    <property type="gene ID" value="ENSPEMG00000003445.2"/>
</dbReference>
<protein>
    <recommendedName>
        <fullName evidence="2">KRAB domain-containing protein</fullName>
    </recommendedName>
</protein>
<feature type="compositionally biased region" description="Basic and acidic residues" evidence="1">
    <location>
        <begin position="89"/>
        <end position="99"/>
    </location>
</feature>
<evidence type="ECO:0000259" key="2">
    <source>
        <dbReference type="PROSITE" id="PS50805"/>
    </source>
</evidence>
<accession>A0A8C8T2U9</accession>
<dbReference type="GO" id="GO:0006355">
    <property type="term" value="P:regulation of DNA-templated transcription"/>
    <property type="evidence" value="ECO:0007669"/>
    <property type="project" value="InterPro"/>
</dbReference>
<dbReference type="PROSITE" id="PS50805">
    <property type="entry name" value="KRAB"/>
    <property type="match status" value="1"/>
</dbReference>
<dbReference type="InterPro" id="IPR036051">
    <property type="entry name" value="KRAB_dom_sf"/>
</dbReference>
<evidence type="ECO:0000313" key="4">
    <source>
        <dbReference type="Proteomes" id="UP000694547"/>
    </source>
</evidence>
<evidence type="ECO:0000313" key="3">
    <source>
        <dbReference type="Ensembl" id="ENSPEMP00000002785.2"/>
    </source>
</evidence>
<dbReference type="Proteomes" id="UP000694547">
    <property type="component" value="Chromosome 1"/>
</dbReference>
<dbReference type="SUPFAM" id="SSF109640">
    <property type="entry name" value="KRAB domain (Kruppel-associated box)"/>
    <property type="match status" value="1"/>
</dbReference>
<dbReference type="PANTHER" id="PTHR23232:SF69">
    <property type="entry name" value="ZINC FINGER PROTEIN 688"/>
    <property type="match status" value="1"/>
</dbReference>
<feature type="compositionally biased region" description="Basic residues" evidence="1">
    <location>
        <begin position="100"/>
        <end position="109"/>
    </location>
</feature>
<keyword evidence="4" id="KW-1185">Reference proteome</keyword>
<name>A0A8C8T2U9_PERMB</name>